<dbReference type="KEGG" id="nsl:BOX37_26550"/>
<dbReference type="AlphaFoldDB" id="A0A1J0VXZ5"/>
<dbReference type="EMBL" id="CP018082">
    <property type="protein sequence ID" value="APE36902.1"/>
    <property type="molecule type" value="Genomic_DNA"/>
</dbReference>
<dbReference type="Proteomes" id="UP000183810">
    <property type="component" value="Chromosome"/>
</dbReference>
<keyword evidence="2" id="KW-1185">Reference proteome</keyword>
<name>A0A1J0VXZ5_9NOCA</name>
<reference evidence="1" key="1">
    <citation type="submission" date="2016-11" db="EMBL/GenBank/DDBJ databases">
        <authorList>
            <person name="Jaros S."/>
            <person name="Januszkiewicz K."/>
            <person name="Wedrychowicz H."/>
        </authorList>
    </citation>
    <scope>NUCLEOTIDE SEQUENCE [LARGE SCALE GENOMIC DNA]</scope>
    <source>
        <strain evidence="1">Y48</strain>
    </source>
</reference>
<accession>A0A1J0VXZ5</accession>
<evidence type="ECO:0000313" key="1">
    <source>
        <dbReference type="EMBL" id="APE36902.1"/>
    </source>
</evidence>
<gene>
    <name evidence="1" type="ORF">BOX37_26550</name>
</gene>
<proteinExistence type="predicted"/>
<protein>
    <submittedName>
        <fullName evidence="1">Uncharacterized protein</fullName>
    </submittedName>
</protein>
<evidence type="ECO:0000313" key="2">
    <source>
        <dbReference type="Proteomes" id="UP000183810"/>
    </source>
</evidence>
<sequence>MAADEDAGAGLDAGAAVCCGAAVPAGTRGAAAPESGAVGDPAACADGDGKTPAIFSGAGLEGFDGAVDWAAGAASPTASSEFDDPGCAAGALAVTGVGDA</sequence>
<organism evidence="1 2">
    <name type="scientific">Nocardia mangyaensis</name>
    <dbReference type="NCBI Taxonomy" id="2213200"/>
    <lineage>
        <taxon>Bacteria</taxon>
        <taxon>Bacillati</taxon>
        <taxon>Actinomycetota</taxon>
        <taxon>Actinomycetes</taxon>
        <taxon>Mycobacteriales</taxon>
        <taxon>Nocardiaceae</taxon>
        <taxon>Nocardia</taxon>
    </lineage>
</organism>